<accession>A0A5A9NXK3</accession>
<dbReference type="Proteomes" id="UP000324632">
    <property type="component" value="Chromosome 12"/>
</dbReference>
<evidence type="ECO:0000313" key="1">
    <source>
        <dbReference type="EMBL" id="KAA0713541.1"/>
    </source>
</evidence>
<evidence type="ECO:0000313" key="2">
    <source>
        <dbReference type="Proteomes" id="UP000324632"/>
    </source>
</evidence>
<name>A0A5A9NXK3_9TELE</name>
<protein>
    <submittedName>
        <fullName evidence="1">Uncharacterized protein</fullName>
    </submittedName>
</protein>
<reference evidence="1 2" key="1">
    <citation type="journal article" date="2019" name="Mol. Ecol. Resour.">
        <title>Chromosome-level genome assembly of Triplophysa tibetana, a fish adapted to the harsh high-altitude environment of the Tibetan Plateau.</title>
        <authorList>
            <person name="Yang X."/>
            <person name="Liu H."/>
            <person name="Ma Z."/>
            <person name="Zou Y."/>
            <person name="Zou M."/>
            <person name="Mao Y."/>
            <person name="Li X."/>
            <person name="Wang H."/>
            <person name="Chen T."/>
            <person name="Wang W."/>
            <person name="Yang R."/>
        </authorList>
    </citation>
    <scope>NUCLEOTIDE SEQUENCE [LARGE SCALE GENOMIC DNA]</scope>
    <source>
        <strain evidence="1">TTIB1903HZAU</strain>
        <tissue evidence="1">Muscle</tissue>
    </source>
</reference>
<gene>
    <name evidence="1" type="ORF">E1301_Tti019978</name>
</gene>
<dbReference type="AlphaFoldDB" id="A0A5A9NXK3"/>
<dbReference type="EMBL" id="SOYY01000012">
    <property type="protein sequence ID" value="KAA0713541.1"/>
    <property type="molecule type" value="Genomic_DNA"/>
</dbReference>
<organism evidence="1 2">
    <name type="scientific">Triplophysa tibetana</name>
    <dbReference type="NCBI Taxonomy" id="1572043"/>
    <lineage>
        <taxon>Eukaryota</taxon>
        <taxon>Metazoa</taxon>
        <taxon>Chordata</taxon>
        <taxon>Craniata</taxon>
        <taxon>Vertebrata</taxon>
        <taxon>Euteleostomi</taxon>
        <taxon>Actinopterygii</taxon>
        <taxon>Neopterygii</taxon>
        <taxon>Teleostei</taxon>
        <taxon>Ostariophysi</taxon>
        <taxon>Cypriniformes</taxon>
        <taxon>Nemacheilidae</taxon>
        <taxon>Triplophysa</taxon>
    </lineage>
</organism>
<sequence length="162" mass="17751">MPVKTAAGRAPCFSPHDSDGVMEVDLIRDINMSHWLFQNINQLKMRHSVVTETDMKERALDLRPVHTVAGTIQEQRKNEGALEHMKGVSHGDILSSGERGFDSLHDNAERINTNGSLASLICIFACCVVSSCGAPPLSAPRHCLVWGGMWQTPRQPPAPPDT</sequence>
<proteinExistence type="predicted"/>
<comment type="caution">
    <text evidence="1">The sequence shown here is derived from an EMBL/GenBank/DDBJ whole genome shotgun (WGS) entry which is preliminary data.</text>
</comment>
<keyword evidence="2" id="KW-1185">Reference proteome</keyword>